<organism evidence="2 3">
    <name type="scientific">Paenibacillus cremeus</name>
    <dbReference type="NCBI Taxonomy" id="2163881"/>
    <lineage>
        <taxon>Bacteria</taxon>
        <taxon>Bacillati</taxon>
        <taxon>Bacillota</taxon>
        <taxon>Bacilli</taxon>
        <taxon>Bacillales</taxon>
        <taxon>Paenibacillaceae</taxon>
        <taxon>Paenibacillus</taxon>
    </lineage>
</organism>
<accession>A0A559K4X1</accession>
<evidence type="ECO:0000313" key="2">
    <source>
        <dbReference type="EMBL" id="TVY07140.1"/>
    </source>
</evidence>
<protein>
    <submittedName>
        <fullName evidence="2">Uncharacterized protein</fullName>
    </submittedName>
</protein>
<comment type="caution">
    <text evidence="2">The sequence shown here is derived from an EMBL/GenBank/DDBJ whole genome shotgun (WGS) entry which is preliminary data.</text>
</comment>
<dbReference type="Proteomes" id="UP000317036">
    <property type="component" value="Unassembled WGS sequence"/>
</dbReference>
<dbReference type="RefSeq" id="WP_144852433.1">
    <property type="nucleotide sequence ID" value="NZ_VNJI01000042.1"/>
</dbReference>
<reference evidence="2 3" key="1">
    <citation type="submission" date="2019-07" db="EMBL/GenBank/DDBJ databases">
        <authorList>
            <person name="Kim J."/>
        </authorList>
    </citation>
    <scope>NUCLEOTIDE SEQUENCE [LARGE SCALE GENOMIC DNA]</scope>
    <source>
        <strain evidence="2 3">JC52</strain>
    </source>
</reference>
<keyword evidence="3" id="KW-1185">Reference proteome</keyword>
<evidence type="ECO:0000256" key="1">
    <source>
        <dbReference type="SAM" id="Coils"/>
    </source>
</evidence>
<name>A0A559K4X1_9BACL</name>
<gene>
    <name evidence="2" type="ORF">FPZ49_25490</name>
</gene>
<sequence length="186" mass="21394">MISPELKEKLKQLAADCGLETRDAFIEHLATLYNLNQLKESDCSSYAKQIEELEFYTRRNLDLFIGMIKTEAAERLELSIHHDEALSNRTATIVAQELVIIDLQKVVKQQTEELERLRDEIAKLQRVMEMSDIDKIFNGGEVKEVSKIIKKNYELLEGNEKVAKKTGEQADIKEIYGRDDNDEYAG</sequence>
<dbReference type="EMBL" id="VNJI01000042">
    <property type="protein sequence ID" value="TVY07140.1"/>
    <property type="molecule type" value="Genomic_DNA"/>
</dbReference>
<dbReference type="OrthoDB" id="2624895at2"/>
<dbReference type="AlphaFoldDB" id="A0A559K4X1"/>
<evidence type="ECO:0000313" key="3">
    <source>
        <dbReference type="Proteomes" id="UP000317036"/>
    </source>
</evidence>
<feature type="coiled-coil region" evidence="1">
    <location>
        <begin position="100"/>
        <end position="134"/>
    </location>
</feature>
<keyword evidence="1" id="KW-0175">Coiled coil</keyword>
<proteinExistence type="predicted"/>